<dbReference type="SUPFAM" id="SSF55073">
    <property type="entry name" value="Nucleotide cyclase"/>
    <property type="match status" value="1"/>
</dbReference>
<dbReference type="InterPro" id="IPR000160">
    <property type="entry name" value="GGDEF_dom"/>
</dbReference>
<gene>
    <name evidence="2" type="ORF">DW352_00240</name>
</gene>
<dbReference type="EMBL" id="CP031417">
    <property type="protein sequence ID" value="AXK79083.1"/>
    <property type="molecule type" value="Genomic_DNA"/>
</dbReference>
<dbReference type="AlphaFoldDB" id="A0A345ZQ86"/>
<dbReference type="InterPro" id="IPR052155">
    <property type="entry name" value="Biofilm_reg_signaling"/>
</dbReference>
<dbReference type="Pfam" id="PF00990">
    <property type="entry name" value="GGDEF"/>
    <property type="match status" value="1"/>
</dbReference>
<feature type="domain" description="GGDEF" evidence="1">
    <location>
        <begin position="1"/>
        <end position="66"/>
    </location>
</feature>
<dbReference type="PANTHER" id="PTHR44757:SF2">
    <property type="entry name" value="BIOFILM ARCHITECTURE MAINTENANCE PROTEIN MBAA"/>
    <property type="match status" value="1"/>
</dbReference>
<reference evidence="2 3" key="1">
    <citation type="submission" date="2018-07" db="EMBL/GenBank/DDBJ databases">
        <authorList>
            <person name="Quirk P.G."/>
            <person name="Krulwich T.A."/>
        </authorList>
    </citation>
    <scope>NUCLEOTIDE SEQUENCE [LARGE SCALE GENOMIC DNA]</scope>
    <source>
        <strain evidence="2 3">CC-BB4</strain>
    </source>
</reference>
<protein>
    <submittedName>
        <fullName evidence="2">Diguanylate cyclase</fullName>
    </submittedName>
</protein>
<name>A0A345ZQ86_9HYPH</name>
<dbReference type="Gene3D" id="3.30.70.270">
    <property type="match status" value="1"/>
</dbReference>
<dbReference type="PROSITE" id="PS50887">
    <property type="entry name" value="GGDEF"/>
    <property type="match status" value="1"/>
</dbReference>
<dbReference type="Proteomes" id="UP000254889">
    <property type="component" value="Chromosome"/>
</dbReference>
<dbReference type="KEGG" id="ptaw:DW352_00240"/>
<organism evidence="2 3">
    <name type="scientific">Pseudolabrys taiwanensis</name>
    <dbReference type="NCBI Taxonomy" id="331696"/>
    <lineage>
        <taxon>Bacteria</taxon>
        <taxon>Pseudomonadati</taxon>
        <taxon>Pseudomonadota</taxon>
        <taxon>Alphaproteobacteria</taxon>
        <taxon>Hyphomicrobiales</taxon>
        <taxon>Xanthobacteraceae</taxon>
        <taxon>Pseudolabrys</taxon>
    </lineage>
</organism>
<sequence>MLAHRIIRSLGAPVVHDGREMHVGASISIALAPQDGMGPQTLSSRADAALYHAKRQGRGSVAVWKTSADAEVAVPTAQCRADGDLPTLKHTSRIVA</sequence>
<dbReference type="InterPro" id="IPR029787">
    <property type="entry name" value="Nucleotide_cyclase"/>
</dbReference>
<proteinExistence type="predicted"/>
<dbReference type="InterPro" id="IPR043128">
    <property type="entry name" value="Rev_trsase/Diguanyl_cyclase"/>
</dbReference>
<evidence type="ECO:0000313" key="3">
    <source>
        <dbReference type="Proteomes" id="UP000254889"/>
    </source>
</evidence>
<accession>A0A345ZQ86</accession>
<dbReference type="PANTHER" id="PTHR44757">
    <property type="entry name" value="DIGUANYLATE CYCLASE DGCP"/>
    <property type="match status" value="1"/>
</dbReference>
<evidence type="ECO:0000313" key="2">
    <source>
        <dbReference type="EMBL" id="AXK79083.1"/>
    </source>
</evidence>
<dbReference type="OrthoDB" id="9759607at2"/>
<evidence type="ECO:0000259" key="1">
    <source>
        <dbReference type="PROSITE" id="PS50887"/>
    </source>
</evidence>
<keyword evidence="3" id="KW-1185">Reference proteome</keyword>